<dbReference type="Proteomes" id="UP001549076">
    <property type="component" value="Unassembled WGS sequence"/>
</dbReference>
<dbReference type="Gene3D" id="3.40.190.10">
    <property type="entry name" value="Periplasmic binding protein-like II"/>
    <property type="match status" value="2"/>
</dbReference>
<name>A0ABV2N194_9HYPH</name>
<protein>
    <submittedName>
        <fullName evidence="1">NitT/TauT family transport system substrate-binding protein</fullName>
    </submittedName>
</protein>
<dbReference type="InterPro" id="IPR006311">
    <property type="entry name" value="TAT_signal"/>
</dbReference>
<dbReference type="PANTHER" id="PTHR30024:SF46">
    <property type="entry name" value="ABC TRANSPORTER, SUBSTRATE-BINDING LIPOPROTEIN"/>
    <property type="match status" value="1"/>
</dbReference>
<dbReference type="PIRSF" id="PIRSF027386">
    <property type="entry name" value="UCP027386_ABC_sbc_TM0202"/>
    <property type="match status" value="1"/>
</dbReference>
<gene>
    <name evidence="1" type="ORF">ABID37_003067</name>
</gene>
<dbReference type="PROSITE" id="PS51318">
    <property type="entry name" value="TAT"/>
    <property type="match status" value="1"/>
</dbReference>
<dbReference type="RefSeq" id="WP_354196218.1">
    <property type="nucleotide sequence ID" value="NZ_JBEPML010000010.1"/>
</dbReference>
<evidence type="ECO:0000313" key="2">
    <source>
        <dbReference type="Proteomes" id="UP001549076"/>
    </source>
</evidence>
<dbReference type="InterPro" id="IPR027024">
    <property type="entry name" value="UCP027386_ABC_sbc_TM0202"/>
</dbReference>
<dbReference type="Pfam" id="PF13379">
    <property type="entry name" value="NMT1_2"/>
    <property type="match status" value="1"/>
</dbReference>
<dbReference type="SUPFAM" id="SSF53850">
    <property type="entry name" value="Periplasmic binding protein-like II"/>
    <property type="match status" value="1"/>
</dbReference>
<reference evidence="1 2" key="1">
    <citation type="submission" date="2024-06" db="EMBL/GenBank/DDBJ databases">
        <title>Genomic Encyclopedia of Type Strains, Phase IV (KMG-IV): sequencing the most valuable type-strain genomes for metagenomic binning, comparative biology and taxonomic classification.</title>
        <authorList>
            <person name="Goeker M."/>
        </authorList>
    </citation>
    <scope>NUCLEOTIDE SEQUENCE [LARGE SCALE GENOMIC DNA]</scope>
    <source>
        <strain evidence="1 2">DSM 27865</strain>
    </source>
</reference>
<evidence type="ECO:0000313" key="1">
    <source>
        <dbReference type="EMBL" id="MET3792844.1"/>
    </source>
</evidence>
<keyword evidence="2" id="KW-1185">Reference proteome</keyword>
<organism evidence="1 2">
    <name type="scientific">Aquamicrobium terrae</name>
    <dbReference type="NCBI Taxonomy" id="1324945"/>
    <lineage>
        <taxon>Bacteria</taxon>
        <taxon>Pseudomonadati</taxon>
        <taxon>Pseudomonadota</taxon>
        <taxon>Alphaproteobacteria</taxon>
        <taxon>Hyphomicrobiales</taxon>
        <taxon>Phyllobacteriaceae</taxon>
        <taxon>Aquamicrobium</taxon>
    </lineage>
</organism>
<dbReference type="EMBL" id="JBEPML010000010">
    <property type="protein sequence ID" value="MET3792844.1"/>
    <property type="molecule type" value="Genomic_DNA"/>
</dbReference>
<sequence>MSSSTPLSFRAGRRSLLAVMGGALALPFVTGAAGRAFAAPLAELALYGPPAGPSIILAHAAASGALSQIADKASFKAWRNPDEMRAGLTSGTMQAVVLPVQAAASLYNRGFKLKLLNVMTKGLLYVISTDTGVTGLADLKGKKLAVPFRNDTPDLVLARLLPHYNLVAGTDLAIETVGSPVEAIQMLLAGRVDAVLAPEPAISAAIMLAGAAGKTVARVIDIQEVWGEVSGGQPVLPQAGLALTDAFTQANPGVADDLQAVLEKMSAEVNAEPEKAAADAAPALEMPAPVIAASIATSKLVAARAVTMRTEIEAMLTTLADADPALIGGKLPDDGFYL</sequence>
<comment type="caution">
    <text evidence="1">The sequence shown here is derived from an EMBL/GenBank/DDBJ whole genome shotgun (WGS) entry which is preliminary data.</text>
</comment>
<accession>A0ABV2N194</accession>
<proteinExistence type="predicted"/>
<dbReference type="PANTHER" id="PTHR30024">
    <property type="entry name" value="ALIPHATIC SULFONATES-BINDING PROTEIN-RELATED"/>
    <property type="match status" value="1"/>
</dbReference>